<dbReference type="RefSeq" id="WP_120189760.1">
    <property type="nucleotide sequence ID" value="NZ_MCHY01000008.1"/>
</dbReference>
<evidence type="ECO:0008006" key="4">
    <source>
        <dbReference type="Google" id="ProtNLM"/>
    </source>
</evidence>
<reference evidence="2 3" key="1">
    <citation type="submission" date="2016-08" db="EMBL/GenBank/DDBJ databases">
        <title>Novel Firmicute Genomes.</title>
        <authorList>
            <person name="Poppleton D.I."/>
            <person name="Gribaldo S."/>
        </authorList>
    </citation>
    <scope>NUCLEOTIDE SEQUENCE [LARGE SCALE GENOMIC DNA]</scope>
    <source>
        <strain evidence="2 3">RAOx-1</strain>
    </source>
</reference>
<name>A0A419SKG1_9BACL</name>
<organism evidence="2 3">
    <name type="scientific">Ammoniphilus oxalaticus</name>
    <dbReference type="NCBI Taxonomy" id="66863"/>
    <lineage>
        <taxon>Bacteria</taxon>
        <taxon>Bacillati</taxon>
        <taxon>Bacillota</taxon>
        <taxon>Bacilli</taxon>
        <taxon>Bacillales</taxon>
        <taxon>Paenibacillaceae</taxon>
        <taxon>Aneurinibacillus group</taxon>
        <taxon>Ammoniphilus</taxon>
    </lineage>
</organism>
<dbReference type="AlphaFoldDB" id="A0A419SKG1"/>
<gene>
    <name evidence="2" type="ORF">BEP19_08730</name>
</gene>
<proteinExistence type="predicted"/>
<dbReference type="EMBL" id="MCHY01000008">
    <property type="protein sequence ID" value="RKD24462.1"/>
    <property type="molecule type" value="Genomic_DNA"/>
</dbReference>
<sequence length="165" mass="18495">MKKGLRLWIAASMCFGSVVCVNSALPTGNYIGETKNDTKKDVIAAFKAREGSSGYEIIDFILVEDEQLPKLKAVISYYDKENDNDCNLAFLYGDIIQRLCFAVNEVAGVKSYEIADNSKLRYRGDGAVTTAIRNIDTKEVIDYTITFSYDEPTLTTEFKVEAEKR</sequence>
<dbReference type="OrthoDB" id="2862638at2"/>
<keyword evidence="3" id="KW-1185">Reference proteome</keyword>
<evidence type="ECO:0000313" key="2">
    <source>
        <dbReference type="EMBL" id="RKD24462.1"/>
    </source>
</evidence>
<dbReference type="Proteomes" id="UP000284219">
    <property type="component" value="Unassembled WGS sequence"/>
</dbReference>
<keyword evidence="1" id="KW-0732">Signal</keyword>
<protein>
    <recommendedName>
        <fullName evidence="4">DUF5067 domain-containing protein</fullName>
    </recommendedName>
</protein>
<comment type="caution">
    <text evidence="2">The sequence shown here is derived from an EMBL/GenBank/DDBJ whole genome shotgun (WGS) entry which is preliminary data.</text>
</comment>
<accession>A0A419SKG1</accession>
<feature type="signal peptide" evidence="1">
    <location>
        <begin position="1"/>
        <end position="23"/>
    </location>
</feature>
<evidence type="ECO:0000256" key="1">
    <source>
        <dbReference type="SAM" id="SignalP"/>
    </source>
</evidence>
<evidence type="ECO:0000313" key="3">
    <source>
        <dbReference type="Proteomes" id="UP000284219"/>
    </source>
</evidence>
<feature type="chain" id="PRO_5038381229" description="DUF5067 domain-containing protein" evidence="1">
    <location>
        <begin position="24"/>
        <end position="165"/>
    </location>
</feature>